<organism evidence="2 3">
    <name type="scientific">Anopheles atroparvus</name>
    <name type="common">European mosquito</name>
    <dbReference type="NCBI Taxonomy" id="41427"/>
    <lineage>
        <taxon>Eukaryota</taxon>
        <taxon>Metazoa</taxon>
        <taxon>Ecdysozoa</taxon>
        <taxon>Arthropoda</taxon>
        <taxon>Hexapoda</taxon>
        <taxon>Insecta</taxon>
        <taxon>Pterygota</taxon>
        <taxon>Neoptera</taxon>
        <taxon>Endopterygota</taxon>
        <taxon>Diptera</taxon>
        <taxon>Nematocera</taxon>
        <taxon>Culicoidea</taxon>
        <taxon>Culicidae</taxon>
        <taxon>Anophelinae</taxon>
        <taxon>Anopheles</taxon>
    </lineage>
</organism>
<evidence type="ECO:0000313" key="2">
    <source>
        <dbReference type="EnsemblMetazoa" id="ENSAATROPP003139"/>
    </source>
</evidence>
<accession>A0AAG5CX74</accession>
<feature type="compositionally biased region" description="Low complexity" evidence="1">
    <location>
        <begin position="195"/>
        <end position="234"/>
    </location>
</feature>
<sequence>MEHHGGLFADISNSFPGNGGLPSTNVKYHLHNPPQPIPPQPPPPPGPTLGPLPSRQYHQYHHPHPQQQQQQQQQHQTGAQLHSHSQTASSGASQQGAHSSVLVGAYGQSIVHQHQPQQSPGIIHQSHVVQQQQQQQQPDAANQTQRQHHHLESALHSAINGSGNIFPDTHTIGLFGDTANGGQSGSSSSATICVNSGSSNSNSSSGAGVGNQGNNTTSSSSSSSSYSSSITNSSRKFETNTGDSITYNINNINTNIVNNISAGQGAPPAIAAISNGAGGTVDFLGGGVTAAQYGTGSSIATNGGSGGGSGGVPGASAPTIINISNNNHNIMAPPYPYHGPPQYQTKMASGGAAAAGATAAGGYKELGKYGTPGSTGTSGTGGGGWSEYATTHHHHEASVIGNFEAKNPNKYHHSTTPGAGVGGRVTGGYRYASEYLPSQQGQPGGMTAHYPTGGAGAGYGLYHPEGVQATPISPQTQPPSAGAAHPGYDPYPHIVRNKYPSGGGGQPPHMAGGSRPTPMASHPDLMYNERSQRYVNSYATGSLYMPSAGTAGSTGA</sequence>
<reference evidence="2" key="1">
    <citation type="submission" date="2024-04" db="UniProtKB">
        <authorList>
            <consortium name="EnsemblMetazoa"/>
        </authorList>
    </citation>
    <scope>IDENTIFICATION</scope>
    <source>
        <strain evidence="2">EBRO</strain>
    </source>
</reference>
<feature type="compositionally biased region" description="Polar residues" evidence="1">
    <location>
        <begin position="11"/>
        <end position="26"/>
    </location>
</feature>
<evidence type="ECO:0000313" key="3">
    <source>
        <dbReference type="Proteomes" id="UP000075880"/>
    </source>
</evidence>
<evidence type="ECO:0000256" key="1">
    <source>
        <dbReference type="SAM" id="MobiDB-lite"/>
    </source>
</evidence>
<dbReference type="EnsemblMetazoa" id="ENSAATROPT003266">
    <property type="protein sequence ID" value="ENSAATROPP003139"/>
    <property type="gene ID" value="ENSAATROPG002590"/>
</dbReference>
<feature type="compositionally biased region" description="Pro residues" evidence="1">
    <location>
        <begin position="33"/>
        <end position="50"/>
    </location>
</feature>
<feature type="region of interest" description="Disordered" evidence="1">
    <location>
        <begin position="112"/>
        <end position="151"/>
    </location>
</feature>
<feature type="region of interest" description="Disordered" evidence="1">
    <location>
        <begin position="498"/>
        <end position="524"/>
    </location>
</feature>
<feature type="region of interest" description="Disordered" evidence="1">
    <location>
        <begin position="1"/>
        <end position="98"/>
    </location>
</feature>
<dbReference type="AlphaFoldDB" id="A0AAG5CX74"/>
<keyword evidence="3" id="KW-1185">Reference proteome</keyword>
<feature type="region of interest" description="Disordered" evidence="1">
    <location>
        <begin position="195"/>
        <end position="242"/>
    </location>
</feature>
<name>A0AAG5CX74_ANOAO</name>
<proteinExistence type="predicted"/>
<dbReference type="Proteomes" id="UP000075880">
    <property type="component" value="Unassembled WGS sequence"/>
</dbReference>
<feature type="compositionally biased region" description="Low complexity" evidence="1">
    <location>
        <begin position="65"/>
        <end position="98"/>
    </location>
</feature>
<protein>
    <submittedName>
        <fullName evidence="2">Uncharacterized protein</fullName>
    </submittedName>
</protein>